<dbReference type="PANTHER" id="PTHR13056">
    <property type="entry name" value="VACUOLAR FUSION PROTEIN CCZ1 HOMOLOG-RELATED"/>
    <property type="match status" value="1"/>
</dbReference>
<dbReference type="EMBL" id="CAJOBC010000057">
    <property type="protein sequence ID" value="CAF3527874.1"/>
    <property type="molecule type" value="Genomic_DNA"/>
</dbReference>
<protein>
    <recommendedName>
        <fullName evidence="6">CCZ1/INTU/HSP4 first Longin domain-containing protein</fullName>
    </recommendedName>
</protein>
<organism evidence="3 5">
    <name type="scientific">Didymodactylos carnosus</name>
    <dbReference type="NCBI Taxonomy" id="1234261"/>
    <lineage>
        <taxon>Eukaryota</taxon>
        <taxon>Metazoa</taxon>
        <taxon>Spiralia</taxon>
        <taxon>Gnathifera</taxon>
        <taxon>Rotifera</taxon>
        <taxon>Eurotatoria</taxon>
        <taxon>Bdelloidea</taxon>
        <taxon>Philodinida</taxon>
        <taxon>Philodinidae</taxon>
        <taxon>Didymodactylos</taxon>
    </lineage>
</organism>
<dbReference type="GO" id="GO:0016192">
    <property type="term" value="P:vesicle-mediated transport"/>
    <property type="evidence" value="ECO:0007669"/>
    <property type="project" value="InterPro"/>
</dbReference>
<dbReference type="InterPro" id="IPR043988">
    <property type="entry name" value="CCZ1/INTU_longin_2"/>
</dbReference>
<gene>
    <name evidence="3" type="ORF">GPM918_LOCUS696</name>
    <name evidence="4" type="ORF">SRO942_LOCUS697</name>
</gene>
<evidence type="ECO:0000313" key="5">
    <source>
        <dbReference type="Proteomes" id="UP000663829"/>
    </source>
</evidence>
<dbReference type="InterPro" id="IPR043989">
    <property type="entry name" value="CCZ1/INTU/HSP4_longin_3"/>
</dbReference>
<keyword evidence="5" id="KW-1185">Reference proteome</keyword>
<name>A0A813PD32_9BILA</name>
<comment type="caution">
    <text evidence="3">The sequence shown here is derived from an EMBL/GenBank/DDBJ whole genome shotgun (WGS) entry which is preliminary data.</text>
</comment>
<evidence type="ECO:0000259" key="2">
    <source>
        <dbReference type="Pfam" id="PF19033"/>
    </source>
</evidence>
<dbReference type="Proteomes" id="UP000663829">
    <property type="component" value="Unassembled WGS sequence"/>
</dbReference>
<proteinExistence type="predicted"/>
<dbReference type="AlphaFoldDB" id="A0A813PD32"/>
<dbReference type="Proteomes" id="UP000681722">
    <property type="component" value="Unassembled WGS sequence"/>
</dbReference>
<evidence type="ECO:0000313" key="3">
    <source>
        <dbReference type="EMBL" id="CAF0748675.1"/>
    </source>
</evidence>
<evidence type="ECO:0000313" key="4">
    <source>
        <dbReference type="EMBL" id="CAF3527874.1"/>
    </source>
</evidence>
<evidence type="ECO:0000259" key="1">
    <source>
        <dbReference type="Pfam" id="PF19032"/>
    </source>
</evidence>
<feature type="domain" description="CCZ1/INTU second Longin" evidence="1">
    <location>
        <begin position="157"/>
        <end position="281"/>
    </location>
</feature>
<dbReference type="PANTHER" id="PTHR13056:SF0">
    <property type="entry name" value="VACUOLAR FUSION PROTEIN CCZ1 HOMOLOG-RELATED"/>
    <property type="match status" value="1"/>
</dbReference>
<dbReference type="GO" id="GO:0035658">
    <property type="term" value="C:Mon1-Ccz1 complex"/>
    <property type="evidence" value="ECO:0007669"/>
    <property type="project" value="InterPro"/>
</dbReference>
<dbReference type="Pfam" id="PF19032">
    <property type="entry name" value="Intu_longin_2"/>
    <property type="match status" value="1"/>
</dbReference>
<feature type="domain" description="CCZ1/INTU/HPS4 third Longin" evidence="2">
    <location>
        <begin position="305"/>
        <end position="393"/>
    </location>
</feature>
<accession>A0A813PD32</accession>
<evidence type="ECO:0008006" key="6">
    <source>
        <dbReference type="Google" id="ProtNLM"/>
    </source>
</evidence>
<dbReference type="Pfam" id="PF19033">
    <property type="entry name" value="Intu_longin_3"/>
    <property type="match status" value="1"/>
</dbReference>
<dbReference type="EMBL" id="CAJNOQ010000057">
    <property type="protein sequence ID" value="CAF0748675.1"/>
    <property type="molecule type" value="Genomic_DNA"/>
</dbReference>
<dbReference type="InterPro" id="IPR013176">
    <property type="entry name" value="Ccz1"/>
</dbReference>
<reference evidence="3" key="1">
    <citation type="submission" date="2021-02" db="EMBL/GenBank/DDBJ databases">
        <authorList>
            <person name="Nowell W R."/>
        </authorList>
    </citation>
    <scope>NUCLEOTIDE SEQUENCE</scope>
</reference>
<sequence>MEVLQKTFGLDGPCETVHFQKTRLVFHKAEDDIFIAMTLFVPSLERKKDDRLITEYYDDSINDRLMMPILKLSHRYFMLLHGTISVYLLSGALEELKIVLKNHFDRFIETRLLSAIQNATIDSSYYGIPFLPVERKMYLRVQSLLRRLELEFCSLNEAMFLYKDQLLWSGLEQDDTNIVYAFFRLYHWSYLKNTPLNSSPQFLIANANDISPNETIITNTPPPSNSQKLYLGNPPVSHRVIILHLNYITIYFFLNDDQDSDDNNQQSNIALQLVDMLQKELDDISLGLEEYARKKYPQSSTGDANVRTIYFNKMNMAHSSTVDWTKEPISNMAGIVNTLAEDMQWFHSTAELMVKRENDPWVIAKRSDLRELLMIVNQKNANLKEINDKVKQICATHFSNIFLIE</sequence>
<dbReference type="OrthoDB" id="240546at2759"/>